<dbReference type="Gramene" id="PRQ24133">
    <property type="protein sequence ID" value="PRQ24133"/>
    <property type="gene ID" value="RchiOBHm_Chr6g0269041"/>
</dbReference>
<evidence type="ECO:0000256" key="4">
    <source>
        <dbReference type="ARBA" id="ARBA00022771"/>
    </source>
</evidence>
<keyword evidence="9" id="KW-0808">Transferase</keyword>
<proteinExistence type="predicted"/>
<dbReference type="GO" id="GO:0061630">
    <property type="term" value="F:ubiquitin protein ligase activity"/>
    <property type="evidence" value="ECO:0007669"/>
    <property type="project" value="UniProtKB-EC"/>
</dbReference>
<comment type="catalytic activity">
    <reaction evidence="1">
        <text>S-ubiquitinyl-[E2 ubiquitin-conjugating enzyme]-L-cysteine + [acceptor protein]-L-lysine = [E2 ubiquitin-conjugating enzyme]-L-cysteine + N(6)-ubiquitinyl-[acceptor protein]-L-lysine.</text>
        <dbReference type="EC" id="2.3.2.27"/>
    </reaction>
</comment>
<gene>
    <name evidence="9" type="ORF">RchiOBHm_Chr6g0269041</name>
</gene>
<keyword evidence="7" id="KW-0472">Membrane</keyword>
<feature type="transmembrane region" description="Helical" evidence="7">
    <location>
        <begin position="195"/>
        <end position="215"/>
    </location>
</feature>
<keyword evidence="3" id="KW-0479">Metal-binding</keyword>
<keyword evidence="7" id="KW-0812">Transmembrane</keyword>
<dbReference type="AlphaFoldDB" id="A0A2P6PQB0"/>
<evidence type="ECO:0000256" key="6">
    <source>
        <dbReference type="PROSITE-ProRule" id="PRU00175"/>
    </source>
</evidence>
<dbReference type="PROSITE" id="PS50089">
    <property type="entry name" value="ZF_RING_2"/>
    <property type="match status" value="1"/>
</dbReference>
<name>A0A2P6PQB0_ROSCH</name>
<keyword evidence="9" id="KW-0436">Ligase</keyword>
<evidence type="ECO:0000256" key="3">
    <source>
        <dbReference type="ARBA" id="ARBA00022723"/>
    </source>
</evidence>
<evidence type="ECO:0000256" key="2">
    <source>
        <dbReference type="ARBA" id="ARBA00012483"/>
    </source>
</evidence>
<dbReference type="PANTHER" id="PTHR15710:SF229">
    <property type="entry name" value="E3 UBIQUITIN-PROTEIN LIGASE RNF181-LIKE"/>
    <property type="match status" value="1"/>
</dbReference>
<feature type="domain" description="RING-type" evidence="8">
    <location>
        <begin position="119"/>
        <end position="175"/>
    </location>
</feature>
<evidence type="ECO:0000256" key="7">
    <source>
        <dbReference type="SAM" id="Phobius"/>
    </source>
</evidence>
<evidence type="ECO:0000313" key="9">
    <source>
        <dbReference type="EMBL" id="PRQ24133.1"/>
    </source>
</evidence>
<dbReference type="GO" id="GO:0016874">
    <property type="term" value="F:ligase activity"/>
    <property type="evidence" value="ECO:0007669"/>
    <property type="project" value="UniProtKB-KW"/>
</dbReference>
<evidence type="ECO:0000313" key="10">
    <source>
        <dbReference type="Proteomes" id="UP000238479"/>
    </source>
</evidence>
<dbReference type="Proteomes" id="UP000238479">
    <property type="component" value="Chromosome 6"/>
</dbReference>
<dbReference type="GO" id="GO:0008270">
    <property type="term" value="F:zinc ion binding"/>
    <property type="evidence" value="ECO:0007669"/>
    <property type="project" value="UniProtKB-KW"/>
</dbReference>
<organism evidence="9 10">
    <name type="scientific">Rosa chinensis</name>
    <name type="common">China rose</name>
    <dbReference type="NCBI Taxonomy" id="74649"/>
    <lineage>
        <taxon>Eukaryota</taxon>
        <taxon>Viridiplantae</taxon>
        <taxon>Streptophyta</taxon>
        <taxon>Embryophyta</taxon>
        <taxon>Tracheophyta</taxon>
        <taxon>Spermatophyta</taxon>
        <taxon>Magnoliopsida</taxon>
        <taxon>eudicotyledons</taxon>
        <taxon>Gunneridae</taxon>
        <taxon>Pentapetalae</taxon>
        <taxon>rosids</taxon>
        <taxon>fabids</taxon>
        <taxon>Rosales</taxon>
        <taxon>Rosaceae</taxon>
        <taxon>Rosoideae</taxon>
        <taxon>Rosoideae incertae sedis</taxon>
        <taxon>Rosa</taxon>
    </lineage>
</organism>
<dbReference type="SUPFAM" id="SSF57850">
    <property type="entry name" value="RING/U-box"/>
    <property type="match status" value="1"/>
</dbReference>
<reference evidence="9 10" key="1">
    <citation type="journal article" date="2018" name="Nat. Genet.">
        <title>The Rosa genome provides new insights in the design of modern roses.</title>
        <authorList>
            <person name="Bendahmane M."/>
        </authorList>
    </citation>
    <scope>NUCLEOTIDE SEQUENCE [LARGE SCALE GENOMIC DNA]</scope>
    <source>
        <strain evidence="10">cv. Old Blush</strain>
    </source>
</reference>
<keyword evidence="10" id="KW-1185">Reference proteome</keyword>
<dbReference type="GO" id="GO:0005737">
    <property type="term" value="C:cytoplasm"/>
    <property type="evidence" value="ECO:0007669"/>
    <property type="project" value="TreeGrafter"/>
</dbReference>
<dbReference type="EMBL" id="PDCK01000044">
    <property type="protein sequence ID" value="PRQ24133.1"/>
    <property type="molecule type" value="Genomic_DNA"/>
</dbReference>
<dbReference type="Gene3D" id="3.30.40.10">
    <property type="entry name" value="Zinc/RING finger domain, C3HC4 (zinc finger)"/>
    <property type="match status" value="1"/>
</dbReference>
<dbReference type="InterPro" id="IPR013083">
    <property type="entry name" value="Znf_RING/FYVE/PHD"/>
</dbReference>
<keyword evidence="7" id="KW-1133">Transmembrane helix</keyword>
<keyword evidence="5" id="KW-0862">Zinc</keyword>
<comment type="caution">
    <text evidence="9">The sequence shown here is derived from an EMBL/GenBank/DDBJ whole genome shotgun (WGS) entry which is preliminary data.</text>
</comment>
<dbReference type="SMART" id="SM00184">
    <property type="entry name" value="RING"/>
    <property type="match status" value="1"/>
</dbReference>
<dbReference type="GO" id="GO:0016567">
    <property type="term" value="P:protein ubiquitination"/>
    <property type="evidence" value="ECO:0007669"/>
    <property type="project" value="TreeGrafter"/>
</dbReference>
<evidence type="ECO:0000256" key="5">
    <source>
        <dbReference type="ARBA" id="ARBA00022833"/>
    </source>
</evidence>
<keyword evidence="4 6" id="KW-0863">Zinc-finger</keyword>
<dbReference type="InterPro" id="IPR001841">
    <property type="entry name" value="Znf_RING"/>
</dbReference>
<keyword evidence="9" id="KW-0012">Acyltransferase</keyword>
<sequence>MERFRLIVEEDLSVMGVPEDEQPAIIQKLLKVVEVAVPALPISVLIVDVTVQIYMGFVAPITVIIGDLLNVDIIDSDTWESLETRLHAHKFIPATKLSIEGLEKVKLYSLEAAVRNIQCAICKDDLDPVGLGEEGIDPDPDDQQLMITRLPCSHLFHRNCIFNWLGTSHLCPICRYPMETEQVSEAPEFSVDGHWLMLLIMSAGFVITVTVLSRLSKKSMD</sequence>
<dbReference type="Pfam" id="PF13639">
    <property type="entry name" value="zf-RING_2"/>
    <property type="match status" value="1"/>
</dbReference>
<accession>A0A2P6PQB0</accession>
<dbReference type="EC" id="2.3.2.27" evidence="2"/>
<dbReference type="PANTHER" id="PTHR15710">
    <property type="entry name" value="E3 UBIQUITIN-PROTEIN LIGASE PRAJA"/>
    <property type="match status" value="1"/>
</dbReference>
<evidence type="ECO:0000256" key="1">
    <source>
        <dbReference type="ARBA" id="ARBA00000900"/>
    </source>
</evidence>
<evidence type="ECO:0000259" key="8">
    <source>
        <dbReference type="PROSITE" id="PS50089"/>
    </source>
</evidence>
<protein>
    <recommendedName>
        <fullName evidence="2">RING-type E3 ubiquitin transferase</fullName>
        <ecNumber evidence="2">2.3.2.27</ecNumber>
    </recommendedName>
</protein>